<evidence type="ECO:0008006" key="5">
    <source>
        <dbReference type="Google" id="ProtNLM"/>
    </source>
</evidence>
<feature type="compositionally biased region" description="Low complexity" evidence="2">
    <location>
        <begin position="242"/>
        <end position="256"/>
    </location>
</feature>
<dbReference type="GeneID" id="19016896"/>
<feature type="compositionally biased region" description="Basic and acidic residues" evidence="2">
    <location>
        <begin position="561"/>
        <end position="574"/>
    </location>
</feature>
<feature type="region of interest" description="Disordered" evidence="2">
    <location>
        <begin position="686"/>
        <end position="706"/>
    </location>
</feature>
<gene>
    <name evidence="3" type="ORF">Bathy03g03590</name>
</gene>
<dbReference type="Proteomes" id="UP000198341">
    <property type="component" value="Chromosome 3"/>
</dbReference>
<name>K8F228_9CHLO</name>
<feature type="compositionally biased region" description="Polar residues" evidence="2">
    <location>
        <begin position="457"/>
        <end position="469"/>
    </location>
</feature>
<dbReference type="STRING" id="41875.K8F228"/>
<feature type="region of interest" description="Disordered" evidence="2">
    <location>
        <begin position="1"/>
        <end position="23"/>
    </location>
</feature>
<evidence type="ECO:0000256" key="1">
    <source>
        <dbReference type="SAM" id="Coils"/>
    </source>
</evidence>
<feature type="compositionally biased region" description="Acidic residues" evidence="2">
    <location>
        <begin position="484"/>
        <end position="513"/>
    </location>
</feature>
<proteinExistence type="predicted"/>
<feature type="region of interest" description="Disordered" evidence="2">
    <location>
        <begin position="214"/>
        <end position="298"/>
    </location>
</feature>
<feature type="compositionally biased region" description="Polar residues" evidence="2">
    <location>
        <begin position="738"/>
        <end position="750"/>
    </location>
</feature>
<accession>K8F228</accession>
<feature type="compositionally biased region" description="Basic and acidic residues" evidence="2">
    <location>
        <begin position="1399"/>
        <end position="1416"/>
    </location>
</feature>
<feature type="compositionally biased region" description="Acidic residues" evidence="2">
    <location>
        <begin position="961"/>
        <end position="979"/>
    </location>
</feature>
<feature type="compositionally biased region" description="Gly residues" evidence="2">
    <location>
        <begin position="14"/>
        <end position="23"/>
    </location>
</feature>
<dbReference type="KEGG" id="bpg:Bathy03g03590"/>
<feature type="region of interest" description="Disordered" evidence="2">
    <location>
        <begin position="391"/>
        <end position="589"/>
    </location>
</feature>
<sequence length="1416" mass="156636">MFKRSKSNKNTTNAGGGGLGGQGSAANANKKLNFTVVIHELILPILDDANYVSAKNRKKNTNNSDENEIPKIQTTNALRAIAWYRGNKKSGVTRSIVAKPYSYGKPVDGANASFEEEEEQVLEKHDFENESFQFEATMTGNKKKSLRFLILEANKNEAEAPKEGVKKVAGMHVGTVDCDLSNFLKPERRGGRMGAKVTVEVELEQNFLKGKGKSVLNYSKTPRGGRARLTMTIRHDREDSTEGSAFAAAAEGGSESISNNRFSRIKQEHQAASTSRENTLNSNNNSTDGSSGDQDNRPISTFSVADVVKPGQRPVGNVSANRMPLAKASSSLHASRFGAGGAAGIVANTARPAMSSENDAMMMDASKSTAKMFARNRFENVPSNAHEQLQADEADEDGEWNPFSSKHEHQKHQQPKEERERTEEEDWNPFARRGNGVSTGNLGASISAADKSETPRMGNSNAQDNTYKNNDNKEVDSDGFLLDSDLETEDDDEFDTDEDNEEEEEEEFDDIDDALTHRTFQNDETYDDDDDRCTTPPLTPGPTRPPPTPPHRKTSYAGSSVDHRSELRDREDFASHGVPNAAGGPMFVDKSPEFRRRSLKFRTDKQLFADDVLESKGSPPFRNARTNSLLVDVSLDSNGNDLRGRSLNNSMDRSRGDFDWSSIPMPQAAAESLLLQSQRQNNINNATSHTARSDAPSSPTKNSELSMVERISQDWDLEYRAGIRVSSDGNRSEGVRSSLMNAGSQKTTRTSIDHKSTAQQLEQELEVVKTRYEHEISELKDDLSEEQQKNQRISEQLERAKKSLDETKLELGATQVSHARLEEENEKLKNLAQTLKQNVAAAQSRRSNDESADIAAAQSSLKVASLERDEARNEINQLRQVIETLRTDLSNEKARTSLEFAMRKSSLGDDQSDVIMGEARHAYSSTSGNDSDGDMIPPWAKRSATVVTKFDRLKSTRAIVDEDSTDDEETDEEEVEDDNDLKAKVVSHDEQGEGLDHHHTLTRTKTTTTTVTEYGALIEAALVRTPQTTENFVVAKALFAYAFQDDEASRDERCYRVLDAFSGCIRGYAFDEPKQLVAIWVQIAAFARGLKSKGNTLSTAWEDARKLRDETFTFAFEAVWRRAIYPSIICTSDDECAAESLEKRNELKGDGERVGRVYVRALDRAAILLGVNETANQAPGLAVANAAILRAILSRLDNALVGTVLSMEDNTSDIVDHIEDIANLVPGEGVVSFSAGAHLKQCVSLVSRWSESIGGMSTSNNATPFVALSNSRCLADAMMVPRVNLMDESVRSGIQGQLTNVMISKILEKRVKCELDDDRVDPNTAAAIAECVIRLSKEDAEEASKKTKTPTTINASSFLDFNADKIGADQVWDERQFLDNESRDALERAKASSFPQFADRWEHHPRQQQKEEEQNM</sequence>
<reference evidence="3 4" key="1">
    <citation type="submission" date="2011-10" db="EMBL/GenBank/DDBJ databases">
        <authorList>
            <person name="Genoscope - CEA"/>
        </authorList>
    </citation>
    <scope>NUCLEOTIDE SEQUENCE [LARGE SCALE GENOMIC DNA]</scope>
    <source>
        <strain evidence="3 4">RCC 1105</strain>
    </source>
</reference>
<evidence type="ECO:0000256" key="2">
    <source>
        <dbReference type="SAM" id="MobiDB-lite"/>
    </source>
</evidence>
<feature type="region of interest" description="Disordered" evidence="2">
    <location>
        <begin position="727"/>
        <end position="758"/>
    </location>
</feature>
<keyword evidence="4" id="KW-1185">Reference proteome</keyword>
<evidence type="ECO:0000313" key="4">
    <source>
        <dbReference type="Proteomes" id="UP000198341"/>
    </source>
</evidence>
<protein>
    <recommendedName>
        <fullName evidence="5">C2 NT-type domain-containing protein</fullName>
    </recommendedName>
</protein>
<keyword evidence="1" id="KW-0175">Coiled coil</keyword>
<feature type="coiled-coil region" evidence="1">
    <location>
        <begin position="758"/>
        <end position="895"/>
    </location>
</feature>
<feature type="region of interest" description="Disordered" evidence="2">
    <location>
        <begin position="960"/>
        <end position="979"/>
    </location>
</feature>
<feature type="region of interest" description="Disordered" evidence="2">
    <location>
        <begin position="1383"/>
        <end position="1416"/>
    </location>
</feature>
<feature type="compositionally biased region" description="Low complexity" evidence="2">
    <location>
        <begin position="273"/>
        <end position="293"/>
    </location>
</feature>
<feature type="compositionally biased region" description="Pro residues" evidence="2">
    <location>
        <begin position="537"/>
        <end position="549"/>
    </location>
</feature>
<dbReference type="RefSeq" id="XP_007514146.1">
    <property type="nucleotide sequence ID" value="XM_007514084.1"/>
</dbReference>
<feature type="compositionally biased region" description="Polar residues" evidence="2">
    <location>
        <begin position="686"/>
        <end position="705"/>
    </location>
</feature>
<evidence type="ECO:0000313" key="3">
    <source>
        <dbReference type="EMBL" id="CCO15583.1"/>
    </source>
</evidence>
<dbReference type="EMBL" id="FO082276">
    <property type="protein sequence ID" value="CCO15583.1"/>
    <property type="molecule type" value="Genomic_DNA"/>
</dbReference>
<organism evidence="3 4">
    <name type="scientific">Bathycoccus prasinos</name>
    <dbReference type="NCBI Taxonomy" id="41875"/>
    <lineage>
        <taxon>Eukaryota</taxon>
        <taxon>Viridiplantae</taxon>
        <taxon>Chlorophyta</taxon>
        <taxon>Mamiellophyceae</taxon>
        <taxon>Mamiellales</taxon>
        <taxon>Bathycoccaceae</taxon>
        <taxon>Bathycoccus</taxon>
    </lineage>
</organism>